<sequence length="207" mass="23015">MENRISGKKNRVRIGRIAYFSILFSLVFFGTIGVIHAGVNDTAQIHRYVGDESCEVCHSSERIGNQFQKWKNSPHSRAYSDLSSPEAHSIAEKMGIGDPQKSSRCLSCHTTASKASLPEITSSFRKSDGVQCESCHGPGEDYSRYSTMIDPHKAKESGLVAAPGQETCITCHNPSSPTYKKFDYKRDVQKILHRVPASFRKTNKGEE</sequence>
<gene>
    <name evidence="4" type="ordered locus">LFE_1500</name>
</gene>
<evidence type="ECO:0000256" key="2">
    <source>
        <dbReference type="SAM" id="Phobius"/>
    </source>
</evidence>
<dbReference type="AlphaFoldDB" id="I0IPI3"/>
<proteinExistence type="predicted"/>
<dbReference type="InterPro" id="IPR023155">
    <property type="entry name" value="Cyt_c-552/4"/>
</dbReference>
<dbReference type="InterPro" id="IPR036280">
    <property type="entry name" value="Multihaem_cyt_sf"/>
</dbReference>
<organism evidence="4 5">
    <name type="scientific">Leptospirillum ferrooxidans (strain C2-3)</name>
    <dbReference type="NCBI Taxonomy" id="1162668"/>
    <lineage>
        <taxon>Bacteria</taxon>
        <taxon>Pseudomonadati</taxon>
        <taxon>Nitrospirota</taxon>
        <taxon>Nitrospiria</taxon>
        <taxon>Nitrospirales</taxon>
        <taxon>Nitrospiraceae</taxon>
        <taxon>Leptospirillum</taxon>
    </lineage>
</organism>
<evidence type="ECO:0000259" key="3">
    <source>
        <dbReference type="Pfam" id="PF13435"/>
    </source>
</evidence>
<dbReference type="HOGENOM" id="CLU_116684_0_0_0"/>
<dbReference type="Proteomes" id="UP000007382">
    <property type="component" value="Chromosome"/>
</dbReference>
<keyword evidence="2" id="KW-1133">Transmembrane helix</keyword>
<dbReference type="RefSeq" id="WP_014449669.1">
    <property type="nucleotide sequence ID" value="NC_017094.1"/>
</dbReference>
<dbReference type="InterPro" id="IPR051829">
    <property type="entry name" value="Multiheme_Cytochr_ET"/>
</dbReference>
<accession>I0IPI3</accession>
<reference evidence="5" key="2">
    <citation type="submission" date="2012-03" db="EMBL/GenBank/DDBJ databases">
        <title>The complete genome sequence of the pioneer microbe on fresh volcanic deposit, Leptospirillum ferrooxidans strain C2-3.</title>
        <authorList>
            <person name="Fujimura R."/>
            <person name="Sato Y."/>
            <person name="Nishizawa T."/>
            <person name="Nanba K."/>
            <person name="Oshima K."/>
            <person name="Hattori M."/>
            <person name="Kamijo T."/>
            <person name="Ohta H."/>
        </authorList>
    </citation>
    <scope>NUCLEOTIDE SEQUENCE [LARGE SCALE GENOMIC DNA]</scope>
    <source>
        <strain evidence="5">C2-3</strain>
    </source>
</reference>
<dbReference type="Pfam" id="PF13435">
    <property type="entry name" value="Cytochrome_C554"/>
    <property type="match status" value="1"/>
</dbReference>
<evidence type="ECO:0000256" key="1">
    <source>
        <dbReference type="ARBA" id="ARBA00022729"/>
    </source>
</evidence>
<dbReference type="eggNOG" id="COG3391">
    <property type="taxonomic scope" value="Bacteria"/>
</dbReference>
<name>I0IPI3_LEPFC</name>
<dbReference type="STRING" id="1162668.LFE_1500"/>
<evidence type="ECO:0000313" key="4">
    <source>
        <dbReference type="EMBL" id="BAM07182.1"/>
    </source>
</evidence>
<dbReference type="PANTHER" id="PTHR35038">
    <property type="entry name" value="DISSIMILATORY SULFITE REDUCTASE SIRA"/>
    <property type="match status" value="1"/>
</dbReference>
<dbReference type="PATRIC" id="fig|1162668.3.peg.1776"/>
<dbReference type="KEGG" id="lfc:LFE_1500"/>
<keyword evidence="1" id="KW-0732">Signal</keyword>
<dbReference type="EMBL" id="AP012342">
    <property type="protein sequence ID" value="BAM07182.1"/>
    <property type="molecule type" value="Genomic_DNA"/>
</dbReference>
<dbReference type="SUPFAM" id="SSF48695">
    <property type="entry name" value="Multiheme cytochromes"/>
    <property type="match status" value="1"/>
</dbReference>
<keyword evidence="5" id="KW-1185">Reference proteome</keyword>
<dbReference type="Gene3D" id="1.10.1130.10">
    <property type="entry name" value="Flavocytochrome C3, Chain A"/>
    <property type="match status" value="1"/>
</dbReference>
<protein>
    <submittedName>
        <fullName evidence="4">Putative cytochrome c-554</fullName>
    </submittedName>
</protein>
<feature type="transmembrane region" description="Helical" evidence="2">
    <location>
        <begin position="17"/>
        <end position="39"/>
    </location>
</feature>
<keyword evidence="2" id="KW-0812">Transmembrane</keyword>
<keyword evidence="2" id="KW-0472">Membrane</keyword>
<evidence type="ECO:0000313" key="5">
    <source>
        <dbReference type="Proteomes" id="UP000007382"/>
    </source>
</evidence>
<feature type="domain" description="Cytochrome c-552/4" evidence="3">
    <location>
        <begin position="54"/>
        <end position="137"/>
    </location>
</feature>
<reference evidence="4 5" key="1">
    <citation type="journal article" date="2012" name="J. Bacteriol.">
        <title>Complete Genome Sequence of Leptospirillum ferrooxidans Strain C2-3, Isolated from a Fresh Volcanic Ash Deposit on the Island of Miyake, Japan.</title>
        <authorList>
            <person name="Fujimura R."/>
            <person name="Sato Y."/>
            <person name="Nishizawa T."/>
            <person name="Oshima K."/>
            <person name="Kim S.-W."/>
            <person name="Hattori M."/>
            <person name="Kamijo T."/>
            <person name="Ohta H."/>
        </authorList>
    </citation>
    <scope>NUCLEOTIDE SEQUENCE [LARGE SCALE GENOMIC DNA]</scope>
    <source>
        <strain evidence="4 5">C2-3</strain>
    </source>
</reference>